<keyword evidence="2" id="KW-0472">Membrane</keyword>
<dbReference type="EMBL" id="SJPF01000005">
    <property type="protein sequence ID" value="TWT30820.1"/>
    <property type="molecule type" value="Genomic_DNA"/>
</dbReference>
<keyword evidence="4" id="KW-1185">Reference proteome</keyword>
<dbReference type="Proteomes" id="UP000318878">
    <property type="component" value="Unassembled WGS sequence"/>
</dbReference>
<sequence>MSTRSKYHDSNAHNASGDERSGLVTCALVLLGIAAGAAGGMFFAQRDFHREIATLKAEVAESRHDIQVLTGYADDAGRTNSLLSQLRRQRTSLAENQLLAGELEHTLAKVEAAALRIDDAKAVLARMEDLQEQIVNQQCLASELAAALDQQKTVQYQLIDLATDHDSAKHSLDALASNQSRMQEIADSLEENELTVDRVASVLDKQVRLGDDIASAQAALDLAAEVAADSAELHGALADNHRNSERALSSLDEMVWICEYLNSQSPRLAITQANLRQIDEIQKEAATLKESVGGLVENVETIRGLNRSLSSVVTTTVGMRSGLAEIMLLEPAVRQLASSHRELEQLVNGTPQLDVQSRARQLIAEHGEPKETVYVSQKP</sequence>
<accession>A0A5C5UYW5</accession>
<proteinExistence type="predicted"/>
<comment type="caution">
    <text evidence="3">The sequence shown here is derived from an EMBL/GenBank/DDBJ whole genome shotgun (WGS) entry which is preliminary data.</text>
</comment>
<evidence type="ECO:0000256" key="1">
    <source>
        <dbReference type="SAM" id="Coils"/>
    </source>
</evidence>
<dbReference type="AlphaFoldDB" id="A0A5C5UYW5"/>
<dbReference type="RefSeq" id="WP_146435585.1">
    <property type="nucleotide sequence ID" value="NZ_SJPF01000005.1"/>
</dbReference>
<dbReference type="OrthoDB" id="244145at2"/>
<feature type="coiled-coil region" evidence="1">
    <location>
        <begin position="110"/>
        <end position="147"/>
    </location>
</feature>
<keyword evidence="2" id="KW-0812">Transmembrane</keyword>
<evidence type="ECO:0000256" key="2">
    <source>
        <dbReference type="SAM" id="Phobius"/>
    </source>
</evidence>
<keyword evidence="2" id="KW-1133">Transmembrane helix</keyword>
<keyword evidence="1" id="KW-0175">Coiled coil</keyword>
<protein>
    <submittedName>
        <fullName evidence="3">Uncharacterized protein</fullName>
    </submittedName>
</protein>
<gene>
    <name evidence="3" type="ORF">Enr8_43450</name>
</gene>
<feature type="transmembrane region" description="Helical" evidence="2">
    <location>
        <begin position="21"/>
        <end position="44"/>
    </location>
</feature>
<evidence type="ECO:0000313" key="4">
    <source>
        <dbReference type="Proteomes" id="UP000318878"/>
    </source>
</evidence>
<name>A0A5C5UYW5_9BACT</name>
<organism evidence="3 4">
    <name type="scientific">Blastopirellula retiformator</name>
    <dbReference type="NCBI Taxonomy" id="2527970"/>
    <lineage>
        <taxon>Bacteria</taxon>
        <taxon>Pseudomonadati</taxon>
        <taxon>Planctomycetota</taxon>
        <taxon>Planctomycetia</taxon>
        <taxon>Pirellulales</taxon>
        <taxon>Pirellulaceae</taxon>
        <taxon>Blastopirellula</taxon>
    </lineage>
</organism>
<evidence type="ECO:0000313" key="3">
    <source>
        <dbReference type="EMBL" id="TWT30820.1"/>
    </source>
</evidence>
<reference evidence="3 4" key="1">
    <citation type="submission" date="2019-02" db="EMBL/GenBank/DDBJ databases">
        <title>Deep-cultivation of Planctomycetes and their phenomic and genomic characterization uncovers novel biology.</title>
        <authorList>
            <person name="Wiegand S."/>
            <person name="Jogler M."/>
            <person name="Boedeker C."/>
            <person name="Pinto D."/>
            <person name="Vollmers J."/>
            <person name="Rivas-Marin E."/>
            <person name="Kohn T."/>
            <person name="Peeters S.H."/>
            <person name="Heuer A."/>
            <person name="Rast P."/>
            <person name="Oberbeckmann S."/>
            <person name="Bunk B."/>
            <person name="Jeske O."/>
            <person name="Meyerdierks A."/>
            <person name="Storesund J.E."/>
            <person name="Kallscheuer N."/>
            <person name="Luecker S."/>
            <person name="Lage O.M."/>
            <person name="Pohl T."/>
            <person name="Merkel B.J."/>
            <person name="Hornburger P."/>
            <person name="Mueller R.-W."/>
            <person name="Bruemmer F."/>
            <person name="Labrenz M."/>
            <person name="Spormann A.M."/>
            <person name="Op Den Camp H."/>
            <person name="Overmann J."/>
            <person name="Amann R."/>
            <person name="Jetten M.S.M."/>
            <person name="Mascher T."/>
            <person name="Medema M.H."/>
            <person name="Devos D.P."/>
            <person name="Kaster A.-K."/>
            <person name="Ovreas L."/>
            <person name="Rohde M."/>
            <person name="Galperin M.Y."/>
            <person name="Jogler C."/>
        </authorList>
    </citation>
    <scope>NUCLEOTIDE SEQUENCE [LARGE SCALE GENOMIC DNA]</scope>
    <source>
        <strain evidence="3 4">Enr8</strain>
    </source>
</reference>